<evidence type="ECO:0000313" key="15">
    <source>
        <dbReference type="Proteomes" id="UP000307173"/>
    </source>
</evidence>
<dbReference type="PANTHER" id="PTHR11070:SF2">
    <property type="entry name" value="ATP-DEPENDENT DNA HELICASE SRS2"/>
    <property type="match status" value="1"/>
</dbReference>
<dbReference type="GO" id="GO:0003677">
    <property type="term" value="F:DNA binding"/>
    <property type="evidence" value="ECO:0007669"/>
    <property type="project" value="UniProtKB-KW"/>
</dbReference>
<feature type="domain" description="UvrD-like helicase ATP-binding" evidence="12">
    <location>
        <begin position="11"/>
        <end position="299"/>
    </location>
</feature>
<evidence type="ECO:0000256" key="9">
    <source>
        <dbReference type="ARBA" id="ARBA00034808"/>
    </source>
</evidence>
<keyword evidence="4 11" id="KW-0347">Helicase</keyword>
<comment type="catalytic activity">
    <reaction evidence="8">
        <text>Couples ATP hydrolysis with the unwinding of duplex DNA by translocating in the 3'-5' direction.</text>
        <dbReference type="EC" id="5.6.2.4"/>
    </reaction>
</comment>
<keyword evidence="2 11" id="KW-0547">Nucleotide-binding</keyword>
<dbReference type="Gene3D" id="1.10.10.160">
    <property type="match status" value="1"/>
</dbReference>
<dbReference type="EMBL" id="SELW01000512">
    <property type="protein sequence ID" value="TID23946.1"/>
    <property type="molecule type" value="Genomic_DNA"/>
</dbReference>
<evidence type="ECO:0000256" key="3">
    <source>
        <dbReference type="ARBA" id="ARBA00022801"/>
    </source>
</evidence>
<reference evidence="14 15" key="1">
    <citation type="journal article" date="2019" name="Front. Genet.">
        <title>Whole-Genome Sequencing of the Opportunistic Yeast Pathogen Candida inconspicua Uncovers Its Hybrid Origin.</title>
        <authorList>
            <person name="Mixao V."/>
            <person name="Hansen A.P."/>
            <person name="Saus E."/>
            <person name="Boekhout T."/>
            <person name="Lass-Florl C."/>
            <person name="Gabaldon T."/>
        </authorList>
    </citation>
    <scope>NUCLEOTIDE SEQUENCE [LARGE SCALE GENOMIC DNA]</scope>
    <source>
        <strain evidence="14 15">CBS 180</strain>
    </source>
</reference>
<keyword evidence="5 11" id="KW-0067">ATP-binding</keyword>
<dbReference type="EC" id="5.6.2.4" evidence="9"/>
<evidence type="ECO:0000256" key="2">
    <source>
        <dbReference type="ARBA" id="ARBA00022741"/>
    </source>
</evidence>
<comment type="similarity">
    <text evidence="1">Belongs to the helicase family. UvrD subfamily.</text>
</comment>
<evidence type="ECO:0000256" key="4">
    <source>
        <dbReference type="ARBA" id="ARBA00022806"/>
    </source>
</evidence>
<comment type="caution">
    <text evidence="14">The sequence shown here is derived from an EMBL/GenBank/DDBJ whole genome shotgun (WGS) entry which is preliminary data.</text>
</comment>
<evidence type="ECO:0000313" key="14">
    <source>
        <dbReference type="EMBL" id="TID23946.1"/>
    </source>
</evidence>
<feature type="binding site" evidence="11">
    <location>
        <begin position="32"/>
        <end position="39"/>
    </location>
    <ligand>
        <name>ATP</name>
        <dbReference type="ChEBI" id="CHEBI:30616"/>
    </ligand>
</feature>
<name>A0A4T0X0S3_9ASCO</name>
<dbReference type="GO" id="GO:0016787">
    <property type="term" value="F:hydrolase activity"/>
    <property type="evidence" value="ECO:0007669"/>
    <property type="project" value="UniProtKB-UniRule"/>
</dbReference>
<protein>
    <recommendedName>
        <fullName evidence="9">DNA 3'-5' helicase</fullName>
        <ecNumber evidence="9">5.6.2.4</ecNumber>
    </recommendedName>
</protein>
<evidence type="ECO:0000256" key="10">
    <source>
        <dbReference type="ARBA" id="ARBA00048988"/>
    </source>
</evidence>
<dbReference type="InterPro" id="IPR014016">
    <property type="entry name" value="UvrD-like_ATP-bd"/>
</dbReference>
<evidence type="ECO:0000256" key="1">
    <source>
        <dbReference type="ARBA" id="ARBA00009922"/>
    </source>
</evidence>
<gene>
    <name evidence="14" type="ORF">CANINC_003107</name>
</gene>
<dbReference type="OrthoDB" id="1470711at2759"/>
<dbReference type="PROSITE" id="PS51217">
    <property type="entry name" value="UVRD_HELICASE_CTER"/>
    <property type="match status" value="1"/>
</dbReference>
<accession>A0A4T0X0S3</accession>
<dbReference type="InterPro" id="IPR000212">
    <property type="entry name" value="DNA_helicase_UvrD/REP"/>
</dbReference>
<dbReference type="InterPro" id="IPR027417">
    <property type="entry name" value="P-loop_NTPase"/>
</dbReference>
<dbReference type="SUPFAM" id="SSF52540">
    <property type="entry name" value="P-loop containing nucleoside triphosphate hydrolases"/>
    <property type="match status" value="1"/>
</dbReference>
<dbReference type="CDD" id="cd17932">
    <property type="entry name" value="DEXQc_UvrD"/>
    <property type="match status" value="1"/>
</dbReference>
<dbReference type="Proteomes" id="UP000307173">
    <property type="component" value="Unassembled WGS sequence"/>
</dbReference>
<dbReference type="GO" id="GO:0005524">
    <property type="term" value="F:ATP binding"/>
    <property type="evidence" value="ECO:0007669"/>
    <property type="project" value="UniProtKB-UniRule"/>
</dbReference>
<evidence type="ECO:0000259" key="12">
    <source>
        <dbReference type="PROSITE" id="PS51198"/>
    </source>
</evidence>
<evidence type="ECO:0000256" key="7">
    <source>
        <dbReference type="ARBA" id="ARBA00023235"/>
    </source>
</evidence>
<dbReference type="GO" id="GO:0005634">
    <property type="term" value="C:nucleus"/>
    <property type="evidence" value="ECO:0007669"/>
    <property type="project" value="TreeGrafter"/>
</dbReference>
<organism evidence="14 15">
    <name type="scientific">Pichia inconspicua</name>
    <dbReference type="NCBI Taxonomy" id="52247"/>
    <lineage>
        <taxon>Eukaryota</taxon>
        <taxon>Fungi</taxon>
        <taxon>Dikarya</taxon>
        <taxon>Ascomycota</taxon>
        <taxon>Saccharomycotina</taxon>
        <taxon>Pichiomycetes</taxon>
        <taxon>Pichiales</taxon>
        <taxon>Pichiaceae</taxon>
        <taxon>Pichia</taxon>
    </lineage>
</organism>
<dbReference type="PANTHER" id="PTHR11070">
    <property type="entry name" value="UVRD / RECB / PCRA DNA HELICASE FAMILY MEMBER"/>
    <property type="match status" value="1"/>
</dbReference>
<dbReference type="GO" id="GO:0000725">
    <property type="term" value="P:recombinational repair"/>
    <property type="evidence" value="ECO:0007669"/>
    <property type="project" value="TreeGrafter"/>
</dbReference>
<sequence>MSRNIASLFSSLNEKQREALFAPSNSVLQIIAGPGTGKTKLLISRVAYLLLHHKIPPSGIIVTTFTKKAANEMKERLTVLMEPFPDVDLKKLQIGTFHSICFGYLKYYGSCIGLKKNTKIADNKDQKDLLIKAIKSLNLDDIKGDKSSLKRVQTFISQHKSYGRHPDDLKVSEIVDPFTNQLFQVFTEYQKLLYSNSMIDFDDILIYMDKLLTLRPECVAHVKHVLVDEYQDTNTIQLNLVFKFSRYCNDNITIVGDADQSIYGFRNATYENFILMEKLAISNNRKFIKITLNQNYRSTEPILKLSEQVMRGQLDRDEKILISNKKLNTPVYYIKHKTPNEEPVFIAEKINSLVKNSEDSFSFKDFAVIVRVSRTFLSLERELMKRGIPYKIVKGYSFWELKEISMTVDLLRIIAFNDWLSFKRVIDWFAVGCGQKLIGKIEQCIYDSSSTEVTPFQIIEEFAEGERPGATSQGKASLTKLLTLLRECRHSLVLDDTKIFFQNVVNKFELIENAFKKKTSTKDDEEVKFDIMENIEELRNQFEEYDPEKNELLRQAQEEIFEEQEKLSSSPVIIKKEVNIQDQISQKKNCLSLFLDHIYLAESISNDEKIESDSSLGKVTLTTIHGAKGLEWPIVLLPSLVNNIIPSRFALNETDNERRKTLIDEERRCFYVALTRAKDQLYLSTYESEDTYSPMTPTTFLNNIPEDYYHDLSEKRPNGFVFNNMKYKRDAPSYNLSYEFKKRKPENSNLPPRAAPPDILKQTPILGSNGMNYNPVTGASVSGNMGLLHKKKKRLGMGRPMKQWLP</sequence>
<dbReference type="Pfam" id="PF00580">
    <property type="entry name" value="UvrD-helicase"/>
    <property type="match status" value="1"/>
</dbReference>
<dbReference type="Pfam" id="PF13361">
    <property type="entry name" value="UvrD_C"/>
    <property type="match status" value="1"/>
</dbReference>
<evidence type="ECO:0000259" key="13">
    <source>
        <dbReference type="PROSITE" id="PS51217"/>
    </source>
</evidence>
<dbReference type="InterPro" id="IPR014017">
    <property type="entry name" value="DNA_helicase_UvrD-like_C"/>
</dbReference>
<keyword evidence="15" id="KW-1185">Reference proteome</keyword>
<dbReference type="AlphaFoldDB" id="A0A4T0X0S3"/>
<dbReference type="Gene3D" id="1.10.486.10">
    <property type="entry name" value="PCRA, domain 4"/>
    <property type="match status" value="1"/>
</dbReference>
<keyword evidence="7" id="KW-0413">Isomerase</keyword>
<dbReference type="Gene3D" id="3.40.50.300">
    <property type="entry name" value="P-loop containing nucleotide triphosphate hydrolases"/>
    <property type="match status" value="2"/>
</dbReference>
<dbReference type="PROSITE" id="PS51198">
    <property type="entry name" value="UVRD_HELICASE_ATP_BIND"/>
    <property type="match status" value="1"/>
</dbReference>
<dbReference type="STRING" id="52247.A0A4T0X0S3"/>
<evidence type="ECO:0000256" key="11">
    <source>
        <dbReference type="PROSITE-ProRule" id="PRU00560"/>
    </source>
</evidence>
<keyword evidence="3 11" id="KW-0378">Hydrolase</keyword>
<dbReference type="GO" id="GO:0043138">
    <property type="term" value="F:3'-5' DNA helicase activity"/>
    <property type="evidence" value="ECO:0007669"/>
    <property type="project" value="UniProtKB-EC"/>
</dbReference>
<proteinExistence type="inferred from homology"/>
<feature type="domain" description="UvrD-like helicase C-terminal" evidence="13">
    <location>
        <begin position="300"/>
        <end position="629"/>
    </location>
</feature>
<evidence type="ECO:0000256" key="6">
    <source>
        <dbReference type="ARBA" id="ARBA00023125"/>
    </source>
</evidence>
<dbReference type="InterPro" id="IPR013986">
    <property type="entry name" value="DExx_box_DNA_helicase_dom_sf"/>
</dbReference>
<evidence type="ECO:0000256" key="8">
    <source>
        <dbReference type="ARBA" id="ARBA00034617"/>
    </source>
</evidence>
<keyword evidence="6" id="KW-0238">DNA-binding</keyword>
<comment type="catalytic activity">
    <reaction evidence="10">
        <text>ATP + H2O = ADP + phosphate + H(+)</text>
        <dbReference type="Rhea" id="RHEA:13065"/>
        <dbReference type="ChEBI" id="CHEBI:15377"/>
        <dbReference type="ChEBI" id="CHEBI:15378"/>
        <dbReference type="ChEBI" id="CHEBI:30616"/>
        <dbReference type="ChEBI" id="CHEBI:43474"/>
        <dbReference type="ChEBI" id="CHEBI:456216"/>
        <dbReference type="EC" id="5.6.2.4"/>
    </reaction>
</comment>
<evidence type="ECO:0000256" key="5">
    <source>
        <dbReference type="ARBA" id="ARBA00022840"/>
    </source>
</evidence>